<organism evidence="1 2">
    <name type="scientific">Paenibacillus crassostreae</name>
    <dbReference type="NCBI Taxonomy" id="1763538"/>
    <lineage>
        <taxon>Bacteria</taxon>
        <taxon>Bacillati</taxon>
        <taxon>Bacillota</taxon>
        <taxon>Bacilli</taxon>
        <taxon>Bacillales</taxon>
        <taxon>Paenibacillaceae</taxon>
        <taxon>Paenibacillus</taxon>
    </lineage>
</organism>
<evidence type="ECO:0000313" key="2">
    <source>
        <dbReference type="Proteomes" id="UP000077134"/>
    </source>
</evidence>
<dbReference type="OrthoDB" id="2842408at2"/>
<dbReference type="SUPFAM" id="SSF52540">
    <property type="entry name" value="P-loop containing nucleoside triphosphate hydrolases"/>
    <property type="match status" value="1"/>
</dbReference>
<reference evidence="1 2" key="1">
    <citation type="submission" date="2016-02" db="EMBL/GenBank/DDBJ databases">
        <title>Paenibacillus sp. LPB0068, isolated from Crassostrea gigas.</title>
        <authorList>
            <person name="Shin S.-K."/>
            <person name="Yi H."/>
        </authorList>
    </citation>
    <scope>NUCLEOTIDE SEQUENCE [LARGE SCALE GENOMIC DNA]</scope>
    <source>
        <strain evidence="1 2">LPB0068</strain>
    </source>
</reference>
<evidence type="ECO:0000313" key="1">
    <source>
        <dbReference type="EMBL" id="OAB74729.1"/>
    </source>
</evidence>
<dbReference type="STRING" id="1763538.LPB68_02080"/>
<evidence type="ECO:0008006" key="3">
    <source>
        <dbReference type="Google" id="ProtNLM"/>
    </source>
</evidence>
<keyword evidence="2" id="KW-1185">Reference proteome</keyword>
<accession>A0A167DSH3</accession>
<dbReference type="Proteomes" id="UP000077134">
    <property type="component" value="Unassembled WGS sequence"/>
</dbReference>
<dbReference type="Gene3D" id="3.40.50.300">
    <property type="entry name" value="P-loop containing nucleotide triphosphate hydrolases"/>
    <property type="match status" value="1"/>
</dbReference>
<sequence length="283" mass="31584">MSTIAFWSPLLGGSGNTAHAAAVAAMIGLESRIRVLLGHGGVVGERLERAFHIGENSINQSIPTIHDFGMDALERLSLNRRLNKENIRDYTIPLIYEGLDFVTGNAKREGTLPGYRASILPTILACANKYYDLVLMDAGCGKDELDLRGDGAILNSADLIVISLTQNIQVLESFFAGRLLPTALQNKPYLIVLSRYDHDSHYNIHHIKRRFGYDGVIYGIPYSTAFFDAWNMGAVIPFMHRSRHNHSQKSALPFYESVRTLAKVIMENHNLCKSVELDQRNVI</sequence>
<comment type="caution">
    <text evidence="1">The sequence shown here is derived from an EMBL/GenBank/DDBJ whole genome shotgun (WGS) entry which is preliminary data.</text>
</comment>
<dbReference type="RefSeq" id="WP_068658320.1">
    <property type="nucleotide sequence ID" value="NZ_CP017770.1"/>
</dbReference>
<gene>
    <name evidence="1" type="ORF">PNBC_11875</name>
</gene>
<name>A0A167DSH3_9BACL</name>
<dbReference type="EMBL" id="LSFN01000014">
    <property type="protein sequence ID" value="OAB74729.1"/>
    <property type="molecule type" value="Genomic_DNA"/>
</dbReference>
<proteinExistence type="predicted"/>
<dbReference type="AlphaFoldDB" id="A0A167DSH3"/>
<dbReference type="KEGG" id="pcx:LPB68_02080"/>
<protein>
    <recommendedName>
        <fullName evidence="3">AAA domain-containing protein</fullName>
    </recommendedName>
</protein>
<dbReference type="InterPro" id="IPR027417">
    <property type="entry name" value="P-loop_NTPase"/>
</dbReference>